<reference evidence="2" key="2">
    <citation type="submission" date="2020-03" db="EMBL/GenBank/DDBJ databases">
        <title>Walnut 2.0.</title>
        <authorList>
            <person name="Marrano A."/>
            <person name="Britton M."/>
            <person name="Zimin A.V."/>
            <person name="Zaini P.A."/>
            <person name="Workman R."/>
            <person name="Puiu D."/>
            <person name="Bianco L."/>
            <person name="Allen B.J."/>
            <person name="Troggio M."/>
            <person name="Leslie C.A."/>
            <person name="Timp W."/>
            <person name="Dendekar A."/>
            <person name="Salzberg S.L."/>
            <person name="Neale D.B."/>
        </authorList>
    </citation>
    <scope>NUCLEOTIDE SEQUENCE</scope>
    <source>
        <tissue evidence="2">Leaves</tissue>
    </source>
</reference>
<dbReference type="CDD" id="cd01650">
    <property type="entry name" value="RT_nLTR_like"/>
    <property type="match status" value="1"/>
</dbReference>
<dbReference type="PANTHER" id="PTHR46890">
    <property type="entry name" value="NON-LTR RETROLELEMENT REVERSE TRANSCRIPTASE-LIKE PROTEIN-RELATED"/>
    <property type="match status" value="1"/>
</dbReference>
<accession>A0A833WS47</accession>
<gene>
    <name evidence="2" type="ORF">F2P56_035184</name>
</gene>
<dbReference type="EMBL" id="LIHL02000016">
    <property type="protein sequence ID" value="KAF5442537.1"/>
    <property type="molecule type" value="Genomic_DNA"/>
</dbReference>
<dbReference type="Pfam" id="PF00078">
    <property type="entry name" value="RVT_1"/>
    <property type="match status" value="1"/>
</dbReference>
<evidence type="ECO:0000313" key="3">
    <source>
        <dbReference type="Proteomes" id="UP000619265"/>
    </source>
</evidence>
<reference evidence="2" key="1">
    <citation type="submission" date="2015-10" db="EMBL/GenBank/DDBJ databases">
        <authorList>
            <person name="Martinez-Garcia P.J."/>
            <person name="Crepeau M.W."/>
            <person name="Puiu D."/>
            <person name="Gonzalez-Ibeas D."/>
            <person name="Whalen J."/>
            <person name="Stevens K."/>
            <person name="Paul R."/>
            <person name="Butterfield T."/>
            <person name="Britton M."/>
            <person name="Reagan R."/>
            <person name="Chakraborty S."/>
            <person name="Walawage S.L."/>
            <person name="Vasquez-Gross H.A."/>
            <person name="Cardeno C."/>
            <person name="Famula R."/>
            <person name="Pratt K."/>
            <person name="Kuruganti S."/>
            <person name="Aradhya M.K."/>
            <person name="Leslie C.A."/>
            <person name="Dandekar A.M."/>
            <person name="Salzberg S.L."/>
            <person name="Wegrzyn J.L."/>
            <person name="Langley C.H."/>
            <person name="Neale D.B."/>
        </authorList>
    </citation>
    <scope>NUCLEOTIDE SEQUENCE</scope>
    <source>
        <tissue evidence="2">Leaves</tissue>
    </source>
</reference>
<dbReference type="PANTHER" id="PTHR46890:SF1">
    <property type="entry name" value="REVERSE TRANSCRIPTASE DOMAIN-CONTAINING PROTEIN"/>
    <property type="match status" value="1"/>
</dbReference>
<comment type="caution">
    <text evidence="2">The sequence shown here is derived from an EMBL/GenBank/DDBJ whole genome shotgun (WGS) entry which is preliminary data.</text>
</comment>
<protein>
    <recommendedName>
        <fullName evidence="1">Reverse transcriptase domain-containing protein</fullName>
    </recommendedName>
</protein>
<dbReference type="InterPro" id="IPR043502">
    <property type="entry name" value="DNA/RNA_pol_sf"/>
</dbReference>
<evidence type="ECO:0000259" key="1">
    <source>
        <dbReference type="PROSITE" id="PS50878"/>
    </source>
</evidence>
<dbReference type="SUPFAM" id="SSF56672">
    <property type="entry name" value="DNA/RNA polymerases"/>
    <property type="match status" value="1"/>
</dbReference>
<dbReference type="PROSITE" id="PS50878">
    <property type="entry name" value="RT_POL"/>
    <property type="match status" value="1"/>
</dbReference>
<dbReference type="Gramene" id="Jr16_03950_p1">
    <property type="protein sequence ID" value="cds.Jr16_03950_p1"/>
    <property type="gene ID" value="Jr16_03950"/>
</dbReference>
<name>A0A833WS47_JUGRE</name>
<organism evidence="2 3">
    <name type="scientific">Juglans regia</name>
    <name type="common">English walnut</name>
    <dbReference type="NCBI Taxonomy" id="51240"/>
    <lineage>
        <taxon>Eukaryota</taxon>
        <taxon>Viridiplantae</taxon>
        <taxon>Streptophyta</taxon>
        <taxon>Embryophyta</taxon>
        <taxon>Tracheophyta</taxon>
        <taxon>Spermatophyta</taxon>
        <taxon>Magnoliopsida</taxon>
        <taxon>eudicotyledons</taxon>
        <taxon>Gunneridae</taxon>
        <taxon>Pentapetalae</taxon>
        <taxon>rosids</taxon>
        <taxon>fabids</taxon>
        <taxon>Fagales</taxon>
        <taxon>Juglandaceae</taxon>
        <taxon>Juglans</taxon>
    </lineage>
</organism>
<sequence>MAFDVLDPQVAERLERPFEEVEIRSVIKGMAGDKAPGPDGFSMAFFQTCWDVLKDDIMGVFQEFLGSGRFEKSLNATLLVLIPKKPGVEEVKDFRPISLVSGMYKILSKVLANRLSKVMERLISKPQNAFVQVRQILDSVLIANECLDSRVKSGEPGLLSCFSVLVNGMSKGFFKSSRGLRQGDSLSPLLFVFVMKAFSKMIGGAVEGGFISGFSVGETSSGSLNISHLLFANDTLIFCEARHEQIRAVRALLLCFEAVSGLNVNLAKSEIVPVGHEGGLGIRNLRAFNQALLGKWLWRYHHEREALWRTVIALKHGESWGGWCSNEVSGPHGVGLWKHIRRGWDIYAAHTCFKVGNGVKVKFWHDLWCGDRALKDVYPGVYSLARRKDASIADLLSFTNGSFQWNLTFNRNAQDWEMDDISAFFDLVYSTRMSGEGEDKLYWRPSKKGVFTACSFYHSLHVHNSVSFPWKSIWNTKAPLKAAFFVWTATWGKILTIDNLRKRGIIVLMVRSPSTGGVSMGDARKAISRQAECYLGEVSITPDGAVEDFGRVSSLLLKHLGLPLGCPIRLNPYKMVY</sequence>
<dbReference type="Pfam" id="PF13966">
    <property type="entry name" value="zf-RVT"/>
    <property type="match status" value="1"/>
</dbReference>
<dbReference type="Proteomes" id="UP000619265">
    <property type="component" value="Unassembled WGS sequence"/>
</dbReference>
<dbReference type="InterPro" id="IPR026960">
    <property type="entry name" value="RVT-Znf"/>
</dbReference>
<proteinExistence type="predicted"/>
<evidence type="ECO:0000313" key="2">
    <source>
        <dbReference type="EMBL" id="KAF5442537.1"/>
    </source>
</evidence>
<dbReference type="InterPro" id="IPR000477">
    <property type="entry name" value="RT_dom"/>
</dbReference>
<dbReference type="AlphaFoldDB" id="A0A833WS47"/>
<dbReference type="InterPro" id="IPR052343">
    <property type="entry name" value="Retrotransposon-Effector_Assoc"/>
</dbReference>
<feature type="domain" description="Reverse transcriptase" evidence="1">
    <location>
        <begin position="63"/>
        <end position="313"/>
    </location>
</feature>